<gene>
    <name evidence="2" type="ORF">D3P05_23250</name>
</gene>
<organism evidence="2 3">
    <name type="scientific">Paracoccus siganidrum</name>
    <dbReference type="NCBI Taxonomy" id="1276757"/>
    <lineage>
        <taxon>Bacteria</taxon>
        <taxon>Pseudomonadati</taxon>
        <taxon>Pseudomonadota</taxon>
        <taxon>Alphaproteobacteria</taxon>
        <taxon>Rhodobacterales</taxon>
        <taxon>Paracoccaceae</taxon>
        <taxon>Paracoccus</taxon>
    </lineage>
</organism>
<dbReference type="AlphaFoldDB" id="A0A418ZSP1"/>
<reference evidence="3" key="1">
    <citation type="submission" date="2018-09" db="EMBL/GenBank/DDBJ databases">
        <title>Paracoccus onubensis nov. sp. a moderate halophilic bacterium isolated from Gruta de las Maravillas (Aracena, Spain).</title>
        <authorList>
            <person name="Jurado V."/>
            <person name="Gutierrez-Patricio S."/>
            <person name="Gonzalez-Pimentel J.L."/>
            <person name="Miller A.Z."/>
            <person name="Laiz L."/>
            <person name="Saiz-Jimenez C."/>
        </authorList>
    </citation>
    <scope>NUCLEOTIDE SEQUENCE [LARGE SCALE GENOMIC DNA]</scope>
    <source>
        <strain evidence="3">DSM 26381</strain>
    </source>
</reference>
<dbReference type="OrthoDB" id="6431152at2"/>
<dbReference type="Pfam" id="PF13503">
    <property type="entry name" value="DUF4123"/>
    <property type="match status" value="1"/>
</dbReference>
<evidence type="ECO:0000259" key="1">
    <source>
        <dbReference type="Pfam" id="PF13503"/>
    </source>
</evidence>
<accession>A0A418ZSP1</accession>
<evidence type="ECO:0000313" key="3">
    <source>
        <dbReference type="Proteomes" id="UP000283587"/>
    </source>
</evidence>
<dbReference type="InterPro" id="IPR025391">
    <property type="entry name" value="DUF4123"/>
</dbReference>
<proteinExistence type="predicted"/>
<evidence type="ECO:0000313" key="2">
    <source>
        <dbReference type="EMBL" id="RJK99487.1"/>
    </source>
</evidence>
<dbReference type="Proteomes" id="UP000283587">
    <property type="component" value="Unassembled WGS sequence"/>
</dbReference>
<comment type="caution">
    <text evidence="2">The sequence shown here is derived from an EMBL/GenBank/DDBJ whole genome shotgun (WGS) entry which is preliminary data.</text>
</comment>
<keyword evidence="3" id="KW-1185">Reference proteome</keyword>
<feature type="domain" description="DUF4123" evidence="1">
    <location>
        <begin position="2"/>
        <end position="47"/>
    </location>
</feature>
<name>A0A418ZSP1_9RHOB</name>
<sequence length="120" mass="14066">MFIRSDMSLDDVRHQLRKLTQVPDKGGRWVFLRFWNPLFARSLLTYGSPYTRMRLLAAGPMMMRGADPDSFLIWSLPEEAHGRKPPSPFVLQPEDHHALRLATMDAVPRQRPWHRFEVVI</sequence>
<protein>
    <submittedName>
        <fullName evidence="2">DUF4123 domain-containing protein</fullName>
    </submittedName>
</protein>
<dbReference type="EMBL" id="QZEW01000187">
    <property type="protein sequence ID" value="RJK99487.1"/>
    <property type="molecule type" value="Genomic_DNA"/>
</dbReference>